<accession>A0A1H3H6I0</accession>
<dbReference type="OrthoDB" id="9800887at2"/>
<dbReference type="Pfam" id="PF00775">
    <property type="entry name" value="Dioxygenase_C"/>
    <property type="match status" value="1"/>
</dbReference>
<dbReference type="RefSeq" id="WP_089880461.1">
    <property type="nucleotide sequence ID" value="NZ_FNPF01000003.1"/>
</dbReference>
<dbReference type="AlphaFoldDB" id="A0A1H3H6I0"/>
<dbReference type="PANTHER" id="PTHR33711:SF7">
    <property type="entry name" value="INTRADIOL RING-CLEAVAGE DIOXYGENASES DOMAIN-CONTAINING PROTEIN-RELATED"/>
    <property type="match status" value="1"/>
</dbReference>
<dbReference type="InterPro" id="IPR050770">
    <property type="entry name" value="Intradiol_RC_Dioxygenase"/>
</dbReference>
<name>A0A1H3H6I0_9RHOB</name>
<dbReference type="STRING" id="321339.SAMN05444340_103260"/>
<evidence type="ECO:0000256" key="3">
    <source>
        <dbReference type="ARBA" id="ARBA00022723"/>
    </source>
</evidence>
<reference evidence="9 10" key="1">
    <citation type="submission" date="2016-10" db="EMBL/GenBank/DDBJ databases">
        <authorList>
            <person name="de Groot N.N."/>
        </authorList>
    </citation>
    <scope>NUCLEOTIDE SEQUENCE [LARGE SCALE GENOMIC DNA]</scope>
    <source>
        <strain evidence="9 10">DSM 26880</strain>
    </source>
</reference>
<evidence type="ECO:0000313" key="10">
    <source>
        <dbReference type="Proteomes" id="UP000199286"/>
    </source>
</evidence>
<dbReference type="InterPro" id="IPR007535">
    <property type="entry name" value="Catechol_dOase_N"/>
</dbReference>
<evidence type="ECO:0000256" key="4">
    <source>
        <dbReference type="ARBA" id="ARBA00022964"/>
    </source>
</evidence>
<proteinExistence type="inferred from homology"/>
<evidence type="ECO:0000256" key="5">
    <source>
        <dbReference type="ARBA" id="ARBA00023002"/>
    </source>
</evidence>
<dbReference type="InterPro" id="IPR000627">
    <property type="entry name" value="Intradiol_dOase_C"/>
</dbReference>
<dbReference type="GO" id="GO:0008199">
    <property type="term" value="F:ferric iron binding"/>
    <property type="evidence" value="ECO:0007669"/>
    <property type="project" value="InterPro"/>
</dbReference>
<gene>
    <name evidence="9" type="ORF">SAMN05444340_103260</name>
</gene>
<sequence>MSDINQFNITQKVKDSFETEPDSRFEKILHSVIDHLHDCTRELNVTHDEWMGVLNFLYDCGQISTPERHEFILLSDVLGFSALVDMINTRGGATEGSNLGPFYLDDAPEKKLGANLADDREGVTVLVHGTVTDILHKPLPGAIIDTWQADATGTYPIQEQEQGQDKMDLRGKFTCDEQGRYYYTTVLPKPYTVPYDGPVGKLLRAGNRHAWRAAHLHYIVRAQGMHDITTEVFFENTEYIDNDAVFGVRKSLIAKLEPAKKIDELGFETEKKPDAMFKFDFVLAPESKKR</sequence>
<protein>
    <submittedName>
        <fullName evidence="9">Hydroxyquinol 1,2-dioxygenase</fullName>
    </submittedName>
</protein>
<keyword evidence="6" id="KW-0408">Iron</keyword>
<dbReference type="Proteomes" id="UP000199286">
    <property type="component" value="Unassembled WGS sequence"/>
</dbReference>
<organism evidence="9 10">
    <name type="scientific">Citreimonas salinaria</name>
    <dbReference type="NCBI Taxonomy" id="321339"/>
    <lineage>
        <taxon>Bacteria</taxon>
        <taxon>Pseudomonadati</taxon>
        <taxon>Pseudomonadota</taxon>
        <taxon>Alphaproteobacteria</taxon>
        <taxon>Rhodobacterales</taxon>
        <taxon>Roseobacteraceae</taxon>
        <taxon>Citreimonas</taxon>
    </lineage>
</organism>
<comment type="cofactor">
    <cofactor evidence="1">
        <name>Fe(3+)</name>
        <dbReference type="ChEBI" id="CHEBI:29034"/>
    </cofactor>
</comment>
<evidence type="ECO:0000256" key="1">
    <source>
        <dbReference type="ARBA" id="ARBA00001965"/>
    </source>
</evidence>
<evidence type="ECO:0000256" key="6">
    <source>
        <dbReference type="ARBA" id="ARBA00023004"/>
    </source>
</evidence>
<keyword evidence="3" id="KW-0479">Metal-binding</keyword>
<keyword evidence="5" id="KW-0560">Oxidoreductase</keyword>
<dbReference type="PANTHER" id="PTHR33711">
    <property type="entry name" value="DIOXYGENASE, PUTATIVE (AFU_ORTHOLOGUE AFUA_2G02910)-RELATED"/>
    <property type="match status" value="1"/>
</dbReference>
<keyword evidence="4 9" id="KW-0223">Dioxygenase</keyword>
<dbReference type="Gene3D" id="2.60.130.10">
    <property type="entry name" value="Aromatic compound dioxygenase"/>
    <property type="match status" value="1"/>
</dbReference>
<dbReference type="SUPFAM" id="SSF49482">
    <property type="entry name" value="Aromatic compound dioxygenase"/>
    <property type="match status" value="1"/>
</dbReference>
<dbReference type="GO" id="GO:0018576">
    <property type="term" value="F:catechol 1,2-dioxygenase activity"/>
    <property type="evidence" value="ECO:0007669"/>
    <property type="project" value="InterPro"/>
</dbReference>
<feature type="domain" description="Catechol dioxygenase N-terminal" evidence="8">
    <location>
        <begin position="22"/>
        <end position="90"/>
    </location>
</feature>
<evidence type="ECO:0000259" key="8">
    <source>
        <dbReference type="Pfam" id="PF04444"/>
    </source>
</evidence>
<evidence type="ECO:0000259" key="7">
    <source>
        <dbReference type="Pfam" id="PF00775"/>
    </source>
</evidence>
<keyword evidence="10" id="KW-1185">Reference proteome</keyword>
<evidence type="ECO:0000313" key="9">
    <source>
        <dbReference type="EMBL" id="SDY11096.1"/>
    </source>
</evidence>
<dbReference type="Pfam" id="PF04444">
    <property type="entry name" value="Dioxygenase_N"/>
    <property type="match status" value="1"/>
</dbReference>
<comment type="similarity">
    <text evidence="2">Belongs to the intradiol ring-cleavage dioxygenase family.</text>
</comment>
<dbReference type="InterPro" id="IPR015889">
    <property type="entry name" value="Intradiol_dOase_core"/>
</dbReference>
<evidence type="ECO:0000256" key="2">
    <source>
        <dbReference type="ARBA" id="ARBA00007825"/>
    </source>
</evidence>
<dbReference type="EMBL" id="FNPF01000003">
    <property type="protein sequence ID" value="SDY11096.1"/>
    <property type="molecule type" value="Genomic_DNA"/>
</dbReference>
<feature type="domain" description="Intradiol ring-cleavage dioxygenases" evidence="7">
    <location>
        <begin position="100"/>
        <end position="284"/>
    </location>
</feature>
<dbReference type="GO" id="GO:0009712">
    <property type="term" value="P:catechol-containing compound metabolic process"/>
    <property type="evidence" value="ECO:0007669"/>
    <property type="project" value="InterPro"/>
</dbReference>